<dbReference type="PANTHER" id="PTHR36535">
    <property type="entry name" value="YALI0E30327P"/>
    <property type="match status" value="1"/>
</dbReference>
<protein>
    <recommendedName>
        <fullName evidence="4">DUF1772 domain-containing protein</fullName>
    </recommendedName>
</protein>
<evidence type="ECO:0000256" key="1">
    <source>
        <dbReference type="SAM" id="Phobius"/>
    </source>
</evidence>
<dbReference type="Pfam" id="PF08592">
    <property type="entry name" value="Anthrone_oxy"/>
    <property type="match status" value="1"/>
</dbReference>
<keyword evidence="1" id="KW-0812">Transmembrane</keyword>
<sequence>MDADRSCISQTVKPKHPGCGLRYPTIDTTGSSGAMSERTELALGGLALVSSGLFAGFAAGITVSVYPAMMELDEKSALKYFSGFYTRAAVMQPLLLVTALAASGGALATCPLTSLSQKGHIVSAAASAFMLGWTRLTMVSENNEMVALGKKGQTSPKAGRMLDSWGTRHNVRTIVSVASFCVLGYAFLRRH</sequence>
<dbReference type="Proteomes" id="UP001438707">
    <property type="component" value="Unassembled WGS sequence"/>
</dbReference>
<name>A0AAW1S963_9CHLO</name>
<accession>A0AAW1S963</accession>
<dbReference type="EMBL" id="JALJOS010000002">
    <property type="protein sequence ID" value="KAK9842665.1"/>
    <property type="molecule type" value="Genomic_DNA"/>
</dbReference>
<keyword evidence="1" id="KW-0472">Membrane</keyword>
<feature type="transmembrane region" description="Helical" evidence="1">
    <location>
        <begin position="171"/>
        <end position="188"/>
    </location>
</feature>
<feature type="transmembrane region" description="Helical" evidence="1">
    <location>
        <begin position="41"/>
        <end position="69"/>
    </location>
</feature>
<gene>
    <name evidence="2" type="ORF">WJX74_000323</name>
</gene>
<evidence type="ECO:0008006" key="4">
    <source>
        <dbReference type="Google" id="ProtNLM"/>
    </source>
</evidence>
<dbReference type="InterPro" id="IPR013901">
    <property type="entry name" value="Anthrone_oxy"/>
</dbReference>
<organism evidence="2 3">
    <name type="scientific">Apatococcus lobatus</name>
    <dbReference type="NCBI Taxonomy" id="904363"/>
    <lineage>
        <taxon>Eukaryota</taxon>
        <taxon>Viridiplantae</taxon>
        <taxon>Chlorophyta</taxon>
        <taxon>core chlorophytes</taxon>
        <taxon>Trebouxiophyceae</taxon>
        <taxon>Chlorellales</taxon>
        <taxon>Chlorellaceae</taxon>
        <taxon>Apatococcus</taxon>
    </lineage>
</organism>
<keyword evidence="1" id="KW-1133">Transmembrane helix</keyword>
<reference evidence="2 3" key="1">
    <citation type="journal article" date="2024" name="Nat. Commun.">
        <title>Phylogenomics reveals the evolutionary origins of lichenization in chlorophyte algae.</title>
        <authorList>
            <person name="Puginier C."/>
            <person name="Libourel C."/>
            <person name="Otte J."/>
            <person name="Skaloud P."/>
            <person name="Haon M."/>
            <person name="Grisel S."/>
            <person name="Petersen M."/>
            <person name="Berrin J.G."/>
            <person name="Delaux P.M."/>
            <person name="Dal Grande F."/>
            <person name="Keller J."/>
        </authorList>
    </citation>
    <scope>NUCLEOTIDE SEQUENCE [LARGE SCALE GENOMIC DNA]</scope>
    <source>
        <strain evidence="2 3">SAG 2145</strain>
    </source>
</reference>
<feature type="transmembrane region" description="Helical" evidence="1">
    <location>
        <begin position="121"/>
        <end position="138"/>
    </location>
</feature>
<evidence type="ECO:0000313" key="2">
    <source>
        <dbReference type="EMBL" id="KAK9842665.1"/>
    </source>
</evidence>
<dbReference type="PANTHER" id="PTHR36535:SF1">
    <property type="entry name" value="DUF1772 DOMAIN-CONTAINING PROTEIN"/>
    <property type="match status" value="1"/>
</dbReference>
<proteinExistence type="predicted"/>
<dbReference type="AlphaFoldDB" id="A0AAW1S963"/>
<keyword evidence="3" id="KW-1185">Reference proteome</keyword>
<feature type="transmembrane region" description="Helical" evidence="1">
    <location>
        <begin position="89"/>
        <end position="109"/>
    </location>
</feature>
<evidence type="ECO:0000313" key="3">
    <source>
        <dbReference type="Proteomes" id="UP001438707"/>
    </source>
</evidence>
<comment type="caution">
    <text evidence="2">The sequence shown here is derived from an EMBL/GenBank/DDBJ whole genome shotgun (WGS) entry which is preliminary data.</text>
</comment>